<dbReference type="Proteomes" id="UP001271274">
    <property type="component" value="Unassembled WGS sequence"/>
</dbReference>
<gene>
    <name evidence="2" type="ORF">PV662_46485</name>
</gene>
<evidence type="ECO:0000313" key="2">
    <source>
        <dbReference type="EMBL" id="MDX3707004.1"/>
    </source>
</evidence>
<evidence type="ECO:0000256" key="1">
    <source>
        <dbReference type="SAM" id="MobiDB-lite"/>
    </source>
</evidence>
<organism evidence="2 3">
    <name type="scientific">Streptomyces europaeiscabiei</name>
    <dbReference type="NCBI Taxonomy" id="146819"/>
    <lineage>
        <taxon>Bacteria</taxon>
        <taxon>Bacillati</taxon>
        <taxon>Actinomycetota</taxon>
        <taxon>Actinomycetes</taxon>
        <taxon>Kitasatosporales</taxon>
        <taxon>Streptomycetaceae</taxon>
        <taxon>Streptomyces</taxon>
    </lineage>
</organism>
<dbReference type="EMBL" id="JARAYU010000038">
    <property type="protein sequence ID" value="MDX3707004.1"/>
    <property type="molecule type" value="Genomic_DNA"/>
</dbReference>
<keyword evidence="3" id="KW-1185">Reference proteome</keyword>
<proteinExistence type="predicted"/>
<sequence length="53" mass="5815">MSIARSSSASTLAPNGSVPGSSRTPEARGRDDGAEAEVGDEVRRWSWLWLWLR</sequence>
<feature type="compositionally biased region" description="Polar residues" evidence="1">
    <location>
        <begin position="1"/>
        <end position="24"/>
    </location>
</feature>
<evidence type="ECO:0000313" key="3">
    <source>
        <dbReference type="Proteomes" id="UP001271274"/>
    </source>
</evidence>
<protein>
    <submittedName>
        <fullName evidence="2">Uncharacterized protein</fullName>
    </submittedName>
</protein>
<feature type="region of interest" description="Disordered" evidence="1">
    <location>
        <begin position="1"/>
        <end position="40"/>
    </location>
</feature>
<comment type="caution">
    <text evidence="2">The sequence shown here is derived from an EMBL/GenBank/DDBJ whole genome shotgun (WGS) entry which is preliminary data.</text>
</comment>
<reference evidence="2 3" key="1">
    <citation type="journal article" date="2023" name="Microb. Genom.">
        <title>Mesoterricola silvestris gen. nov., sp. nov., Mesoterricola sediminis sp. nov., Geothrix oryzae sp. nov., Geothrix edaphica sp. nov., Geothrix rubra sp. nov., and Geothrix limicola sp. nov., six novel members of Acidobacteriota isolated from soils.</title>
        <authorList>
            <person name="Weisberg A.J."/>
            <person name="Pearce E."/>
            <person name="Kramer C.G."/>
            <person name="Chang J.H."/>
            <person name="Clarke C.R."/>
        </authorList>
    </citation>
    <scope>NUCLEOTIDE SEQUENCE [LARGE SCALE GENOMIC DNA]</scope>
    <source>
        <strain evidence="2 3">ID09-01A</strain>
    </source>
</reference>
<name>A0ABU4NWE5_9ACTN</name>
<dbReference type="RefSeq" id="WP_319063869.1">
    <property type="nucleotide sequence ID" value="NZ_JARAYT010000035.1"/>
</dbReference>
<accession>A0ABU4NWE5</accession>